<feature type="region of interest" description="Disordered" evidence="1">
    <location>
        <begin position="1"/>
        <end position="23"/>
    </location>
</feature>
<keyword evidence="3" id="KW-1185">Reference proteome</keyword>
<feature type="compositionally biased region" description="Polar residues" evidence="1">
    <location>
        <begin position="7"/>
        <end position="23"/>
    </location>
</feature>
<dbReference type="Proteomes" id="UP000007755">
    <property type="component" value="Unassembled WGS sequence"/>
</dbReference>
<proteinExistence type="predicted"/>
<feature type="region of interest" description="Disordered" evidence="1">
    <location>
        <begin position="98"/>
        <end position="118"/>
    </location>
</feature>
<gene>
    <name evidence="2" type="ORF">G5I_09260</name>
</gene>
<protein>
    <submittedName>
        <fullName evidence="2">Uncharacterized protein</fullName>
    </submittedName>
</protein>
<evidence type="ECO:0000256" key="1">
    <source>
        <dbReference type="SAM" id="MobiDB-lite"/>
    </source>
</evidence>
<sequence length="276" mass="31016">MAKDENTNTISPEVNSKRYQAQDKVINSNKENNSSIARNVHRTFSLYSQRPLRLDLRQSSSKAKIYRVAVSPILTYISIYSPQNHSATLSAIAPTKRNSVSDKLHGQPEVPRRNSSSTTEILFSHPRDLFESLVRQFPQITESIPEGTFILVHMKSDMELPASLPVLVFRNDNCVPIWLSDFQCNQSEILINPSKFPKFNIKKLLMRPILFAPANIFLFLIAEFTDTGNALTTTAGIDPEIALPTLCNMVPQEKIRIQRSESHSGFLSFADPVGKG</sequence>
<dbReference type="AlphaFoldDB" id="F4WTR0"/>
<evidence type="ECO:0000313" key="2">
    <source>
        <dbReference type="EMBL" id="EGI62412.1"/>
    </source>
</evidence>
<reference evidence="2" key="1">
    <citation type="submission" date="2011-02" db="EMBL/GenBank/DDBJ databases">
        <title>The genome of the leaf-cutting ant Acromyrmex echinatior suggests key adaptations to social evolution and fungus farming.</title>
        <authorList>
            <person name="Nygaard S."/>
            <person name="Zhang G."/>
        </authorList>
    </citation>
    <scope>NUCLEOTIDE SEQUENCE</scope>
</reference>
<name>F4WTR0_ACREC</name>
<accession>F4WTR0</accession>
<evidence type="ECO:0000313" key="3">
    <source>
        <dbReference type="Proteomes" id="UP000007755"/>
    </source>
</evidence>
<feature type="compositionally biased region" description="Basic and acidic residues" evidence="1">
    <location>
        <begin position="99"/>
        <end position="112"/>
    </location>
</feature>
<dbReference type="EMBL" id="GL888343">
    <property type="protein sequence ID" value="EGI62412.1"/>
    <property type="molecule type" value="Genomic_DNA"/>
</dbReference>
<dbReference type="InParanoid" id="F4WTR0"/>
<organism evidence="3">
    <name type="scientific">Acromyrmex echinatior</name>
    <name type="common">Panamanian leafcutter ant</name>
    <name type="synonym">Acromyrmex octospinosus echinatior</name>
    <dbReference type="NCBI Taxonomy" id="103372"/>
    <lineage>
        <taxon>Eukaryota</taxon>
        <taxon>Metazoa</taxon>
        <taxon>Ecdysozoa</taxon>
        <taxon>Arthropoda</taxon>
        <taxon>Hexapoda</taxon>
        <taxon>Insecta</taxon>
        <taxon>Pterygota</taxon>
        <taxon>Neoptera</taxon>
        <taxon>Endopterygota</taxon>
        <taxon>Hymenoptera</taxon>
        <taxon>Apocrita</taxon>
        <taxon>Aculeata</taxon>
        <taxon>Formicoidea</taxon>
        <taxon>Formicidae</taxon>
        <taxon>Myrmicinae</taxon>
        <taxon>Acromyrmex</taxon>
    </lineage>
</organism>